<evidence type="ECO:0000256" key="2">
    <source>
        <dbReference type="ARBA" id="ARBA00022737"/>
    </source>
</evidence>
<feature type="domain" description="C3H1-type" evidence="7">
    <location>
        <begin position="332"/>
        <end position="360"/>
    </location>
</feature>
<dbReference type="PANTHER" id="PTHR12547:SF18">
    <property type="entry name" value="PROTEIN TIS11"/>
    <property type="match status" value="1"/>
</dbReference>
<dbReference type="AlphaFoldDB" id="A0A1K0GMH5"/>
<dbReference type="PROSITE" id="PS50103">
    <property type="entry name" value="ZF_C3H1"/>
    <property type="match status" value="2"/>
</dbReference>
<dbReference type="Gene3D" id="4.10.1000.10">
    <property type="entry name" value="Zinc finger, CCCH-type"/>
    <property type="match status" value="2"/>
</dbReference>
<dbReference type="Pfam" id="PF00642">
    <property type="entry name" value="zf-CCCH"/>
    <property type="match status" value="1"/>
</dbReference>
<evidence type="ECO:0000256" key="4">
    <source>
        <dbReference type="ARBA" id="ARBA00022833"/>
    </source>
</evidence>
<dbReference type="EMBL" id="LT558120">
    <property type="protein sequence ID" value="SAM80481.1"/>
    <property type="molecule type" value="Genomic_DNA"/>
</dbReference>
<name>A0A1K0GMH5_9BASI</name>
<dbReference type="GO" id="GO:0008270">
    <property type="term" value="F:zinc ion binding"/>
    <property type="evidence" value="ECO:0007669"/>
    <property type="project" value="UniProtKB-KW"/>
</dbReference>
<evidence type="ECO:0000259" key="7">
    <source>
        <dbReference type="PROSITE" id="PS50103"/>
    </source>
</evidence>
<keyword evidence="3 5" id="KW-0863">Zinc-finger</keyword>
<keyword evidence="4 5" id="KW-0862">Zinc</keyword>
<feature type="zinc finger region" description="C3H1-type" evidence="5">
    <location>
        <begin position="370"/>
        <end position="398"/>
    </location>
</feature>
<sequence>MVSDIKPTMNNMSDIVKDRFGEQPIATHSLPDPHPAPEPRVNRSNTIPTIPLDVSNVSQLWRDEIREEARRLHLSGLTLDQFSRSWPPPLLNANHQWLALVDAARLPASPESVTSSQDNVNLDPSQLDPSAWPFCPDWNLDATSKEPHATIYATNDAWLQTSSSLHSTHNTNGLDSSTAMWSGYSRNSSFSPLVSLPGQFSAASQTMDLFEPNPLSEAIDSSLTRLAIPLAAPHKSDIAFKRTSVKDTSRLLAKSSHTSRLTQQLDRQVRNRLSTVDNSQYQAAFDNGRIYVPPANTPSFYPVQTDPVYAQGQQNNIGIAHGVSSRRVKTELYKTELCRHWEEKGFCEYLGACQFAHGEEELRYVERDPKWKTKPCKVFRLYGSCPYAKRCCFRHDQGGSPDAAPTYSTSQARGSLLQRVGFMPPHDAFAPRKRRGWA</sequence>
<dbReference type="InterPro" id="IPR036855">
    <property type="entry name" value="Znf_CCCH_sf"/>
</dbReference>
<dbReference type="InterPro" id="IPR000571">
    <property type="entry name" value="Znf_CCCH"/>
</dbReference>
<feature type="zinc finger region" description="C3H1-type" evidence="5">
    <location>
        <begin position="332"/>
        <end position="360"/>
    </location>
</feature>
<dbReference type="PANTHER" id="PTHR12547">
    <property type="entry name" value="CCCH ZINC FINGER/TIS11-RELATED"/>
    <property type="match status" value="1"/>
</dbReference>
<evidence type="ECO:0000313" key="8">
    <source>
        <dbReference type="EMBL" id="SAM80481.1"/>
    </source>
</evidence>
<feature type="region of interest" description="Disordered" evidence="6">
    <location>
        <begin position="25"/>
        <end position="47"/>
    </location>
</feature>
<keyword evidence="2" id="KW-0677">Repeat</keyword>
<accession>A0A1K0GMH5</accession>
<feature type="domain" description="C3H1-type" evidence="7">
    <location>
        <begin position="370"/>
        <end position="398"/>
    </location>
</feature>
<evidence type="ECO:0000256" key="3">
    <source>
        <dbReference type="ARBA" id="ARBA00022771"/>
    </source>
</evidence>
<keyword evidence="1 5" id="KW-0479">Metal-binding</keyword>
<protein>
    <recommendedName>
        <fullName evidence="7">C3H1-type domain-containing protein</fullName>
    </recommendedName>
</protein>
<dbReference type="InterPro" id="IPR045877">
    <property type="entry name" value="ZFP36-like"/>
</dbReference>
<proteinExistence type="predicted"/>
<evidence type="ECO:0000256" key="6">
    <source>
        <dbReference type="SAM" id="MobiDB-lite"/>
    </source>
</evidence>
<dbReference type="GO" id="GO:0003729">
    <property type="term" value="F:mRNA binding"/>
    <property type="evidence" value="ECO:0007669"/>
    <property type="project" value="InterPro"/>
</dbReference>
<dbReference type="OrthoDB" id="410307at2759"/>
<evidence type="ECO:0000256" key="1">
    <source>
        <dbReference type="ARBA" id="ARBA00022723"/>
    </source>
</evidence>
<evidence type="ECO:0000313" key="9">
    <source>
        <dbReference type="Proteomes" id="UP000179920"/>
    </source>
</evidence>
<dbReference type="Proteomes" id="UP000179920">
    <property type="component" value="Chromosome IV"/>
</dbReference>
<gene>
    <name evidence="8" type="ORF">UBRO_02445</name>
</gene>
<reference evidence="9" key="1">
    <citation type="submission" date="2016-04" db="EMBL/GenBank/DDBJ databases">
        <authorList>
            <person name="Guldener U."/>
            <person name="Guldener U."/>
        </authorList>
    </citation>
    <scope>NUCLEOTIDE SEQUENCE [LARGE SCALE GENOMIC DNA]</scope>
    <source>
        <strain evidence="9">UB2112</strain>
    </source>
</reference>
<dbReference type="FunFam" id="4.10.1000.10:FF:000001">
    <property type="entry name" value="zinc finger CCCH domain-containing protein 15-like"/>
    <property type="match status" value="1"/>
</dbReference>
<organism evidence="8 9">
    <name type="scientific">Ustilago bromivora</name>
    <dbReference type="NCBI Taxonomy" id="307758"/>
    <lineage>
        <taxon>Eukaryota</taxon>
        <taxon>Fungi</taxon>
        <taxon>Dikarya</taxon>
        <taxon>Basidiomycota</taxon>
        <taxon>Ustilaginomycotina</taxon>
        <taxon>Ustilaginomycetes</taxon>
        <taxon>Ustilaginales</taxon>
        <taxon>Ustilaginaceae</taxon>
        <taxon>Ustilago</taxon>
    </lineage>
</organism>
<dbReference type="SUPFAM" id="SSF90229">
    <property type="entry name" value="CCCH zinc finger"/>
    <property type="match status" value="2"/>
</dbReference>
<dbReference type="SMART" id="SM00356">
    <property type="entry name" value="ZnF_C3H1"/>
    <property type="match status" value="2"/>
</dbReference>
<evidence type="ECO:0000256" key="5">
    <source>
        <dbReference type="PROSITE-ProRule" id="PRU00723"/>
    </source>
</evidence>